<accession>A0AB38YJP9</accession>
<dbReference type="RefSeq" id="WP_304996849.1">
    <property type="nucleotide sequence ID" value="NZ_CP101717.1"/>
</dbReference>
<evidence type="ECO:0008006" key="2">
    <source>
        <dbReference type="Google" id="ProtNLM"/>
    </source>
</evidence>
<proteinExistence type="predicted"/>
<sequence>MMSWLWRLAFIALITWVAVPLMMQEEPKELEPTSTGAEVVDSALTVWQRFWANQMHADSVSEANEPVVVEAVDGGLQQQFLQRLLQFPEARQIGRDHVRRQAEEFGLHLTDEDVDRVLDWLQRP</sequence>
<dbReference type="EMBL" id="CP101717">
    <property type="protein sequence ID" value="WLD59557.1"/>
    <property type="molecule type" value="Genomic_DNA"/>
</dbReference>
<reference evidence="1" key="1">
    <citation type="submission" date="2022-07" db="EMBL/GenBank/DDBJ databases">
        <title>Complete genome sequence of Salinispirillum sp. LH10-3-1 capable of multiple carbohydrate inversion isolated from a soda lake.</title>
        <authorList>
            <person name="Liu J."/>
            <person name="Zhai Y."/>
            <person name="Zhang H."/>
            <person name="Yang H."/>
            <person name="Qu J."/>
            <person name="Li J."/>
        </authorList>
    </citation>
    <scope>NUCLEOTIDE SEQUENCE</scope>
    <source>
        <strain evidence="1">LH 10-3-1</strain>
    </source>
</reference>
<organism evidence="1">
    <name type="scientific">Salinispirillum sp. LH 10-3-1</name>
    <dbReference type="NCBI Taxonomy" id="2952525"/>
    <lineage>
        <taxon>Bacteria</taxon>
        <taxon>Pseudomonadati</taxon>
        <taxon>Pseudomonadota</taxon>
        <taxon>Gammaproteobacteria</taxon>
        <taxon>Oceanospirillales</taxon>
        <taxon>Saccharospirillaceae</taxon>
        <taxon>Salinispirillum</taxon>
    </lineage>
</organism>
<gene>
    <name evidence="1" type="ORF">NFC81_07190</name>
</gene>
<name>A0AB38YJP9_9GAMM</name>
<evidence type="ECO:0000313" key="1">
    <source>
        <dbReference type="EMBL" id="WLD59557.1"/>
    </source>
</evidence>
<protein>
    <recommendedName>
        <fullName evidence="2">DUF2059 domain-containing protein</fullName>
    </recommendedName>
</protein>
<dbReference type="AlphaFoldDB" id="A0AB38YJP9"/>